<evidence type="ECO:0000313" key="3">
    <source>
        <dbReference type="EMBL" id="QCK87063.1"/>
    </source>
</evidence>
<evidence type="ECO:0000259" key="2">
    <source>
        <dbReference type="PROSITE" id="PS50164"/>
    </source>
</evidence>
<dbReference type="SUPFAM" id="SSF82771">
    <property type="entry name" value="GIY-YIG endonuclease"/>
    <property type="match status" value="1"/>
</dbReference>
<gene>
    <name evidence="3" type="ORF">E8L99_15475</name>
</gene>
<dbReference type="InterPro" id="IPR050190">
    <property type="entry name" value="UPF0213_domain"/>
</dbReference>
<keyword evidence="4" id="KW-1185">Reference proteome</keyword>
<dbReference type="KEGG" id="paqt:E8L99_15475"/>
<dbReference type="OrthoDB" id="287318at2"/>
<dbReference type="InterPro" id="IPR000305">
    <property type="entry name" value="GIY-YIG_endonuc"/>
</dbReference>
<dbReference type="AlphaFoldDB" id="A0A4D7QM43"/>
<dbReference type="InterPro" id="IPR035901">
    <property type="entry name" value="GIY-YIG_endonuc_sf"/>
</dbReference>
<dbReference type="Pfam" id="PF01541">
    <property type="entry name" value="GIY-YIG"/>
    <property type="match status" value="1"/>
</dbReference>
<dbReference type="EMBL" id="CP039865">
    <property type="protein sequence ID" value="QCK87063.1"/>
    <property type="molecule type" value="Genomic_DNA"/>
</dbReference>
<dbReference type="Proteomes" id="UP000298588">
    <property type="component" value="Chromosome"/>
</dbReference>
<dbReference type="Gene3D" id="3.40.1440.10">
    <property type="entry name" value="GIY-YIG endonuclease"/>
    <property type="match status" value="1"/>
</dbReference>
<organism evidence="3 4">
    <name type="scientific">Phreatobacter aquaticus</name>
    <dbReference type="NCBI Taxonomy" id="2570229"/>
    <lineage>
        <taxon>Bacteria</taxon>
        <taxon>Pseudomonadati</taxon>
        <taxon>Pseudomonadota</taxon>
        <taxon>Alphaproteobacteria</taxon>
        <taxon>Hyphomicrobiales</taxon>
        <taxon>Phreatobacteraceae</taxon>
        <taxon>Phreatobacter</taxon>
    </lineage>
</organism>
<reference evidence="3 4" key="1">
    <citation type="submission" date="2019-04" db="EMBL/GenBank/DDBJ databases">
        <title>Phreatobacter aquaticus sp. nov.</title>
        <authorList>
            <person name="Choi A."/>
            <person name="Baek K."/>
        </authorList>
    </citation>
    <scope>NUCLEOTIDE SEQUENCE [LARGE SCALE GENOMIC DNA]</scope>
    <source>
        <strain evidence="3 4">NMCR1094</strain>
    </source>
</reference>
<evidence type="ECO:0000256" key="1">
    <source>
        <dbReference type="ARBA" id="ARBA00007435"/>
    </source>
</evidence>
<dbReference type="PANTHER" id="PTHR34477:SF5">
    <property type="entry name" value="BSL5627 PROTEIN"/>
    <property type="match status" value="1"/>
</dbReference>
<dbReference type="CDD" id="cd10448">
    <property type="entry name" value="GIY-YIG_unchar_3"/>
    <property type="match status" value="1"/>
</dbReference>
<accession>A0A4D7QM43</accession>
<dbReference type="PROSITE" id="PS50164">
    <property type="entry name" value="GIY_YIG"/>
    <property type="match status" value="1"/>
</dbReference>
<evidence type="ECO:0000313" key="4">
    <source>
        <dbReference type="Proteomes" id="UP000298588"/>
    </source>
</evidence>
<proteinExistence type="inferred from homology"/>
<feature type="domain" description="GIY-YIG" evidence="2">
    <location>
        <begin position="1"/>
        <end position="70"/>
    </location>
</feature>
<name>A0A4D7QM43_9HYPH</name>
<sequence length="87" mass="10601">MTNRPNGTLYLGVTSDLSRRCFEHREGTLPGFTRRHRLKHLVWFERFDDIRDAIQRETSMKRWPRAWKVRTIMAINPDWTDLYETLH</sequence>
<dbReference type="PANTHER" id="PTHR34477">
    <property type="entry name" value="UPF0213 PROTEIN YHBQ"/>
    <property type="match status" value="1"/>
</dbReference>
<comment type="similarity">
    <text evidence="1">Belongs to the UPF0213 family.</text>
</comment>
<protein>
    <submittedName>
        <fullName evidence="3">GIY-YIG nuclease family protein</fullName>
    </submittedName>
</protein>